<reference evidence="2" key="1">
    <citation type="submission" date="2022-09" db="EMBL/GenBank/DDBJ databases">
        <title>Culturomic study of gut microbiota in children with autism spectrum disorder.</title>
        <authorList>
            <person name="Efimov B.A."/>
            <person name="Chaplin A.V."/>
            <person name="Sokolova S.R."/>
            <person name="Pikina A.P."/>
            <person name="Korzhanova M."/>
            <person name="Belova V."/>
            <person name="Korostin D."/>
        </authorList>
    </citation>
    <scope>NUCLEOTIDE SEQUENCE</scope>
    <source>
        <strain evidence="2">ASD5510</strain>
    </source>
</reference>
<dbReference type="PANTHER" id="PTHR36174">
    <property type="entry name" value="LIPID II:GLYCINE GLYCYLTRANSFERASE"/>
    <property type="match status" value="1"/>
</dbReference>
<dbReference type="InterPro" id="IPR016181">
    <property type="entry name" value="Acyl_CoA_acyltransferase"/>
</dbReference>
<proteinExistence type="predicted"/>
<dbReference type="AlphaFoldDB" id="A0A9J6QY18"/>
<dbReference type="EMBL" id="JAOSHN010000009">
    <property type="protein sequence ID" value="MCU7380403.1"/>
    <property type="molecule type" value="Genomic_DNA"/>
</dbReference>
<name>A0A9J6QY18_9FIRM</name>
<sequence length="314" mass="36825">MDKEERQYVNSVFEKDCWLDIVAKGSWERITIKNKSGDTIASFPIYKARYMGFKTLKIPPFTQTLGIYMEDTGAKLCKRLEREKKLINQIIEKIPPGYNCDFSLDINNQYILPFIWKGFKVQPRFSYRLEGLNDLEQIWKDFKENIKTDIRKAGKKVEIKKSKDLDVLIDMQNKTFARQNRKAPFNIEELKKLDDMLQKCNARELLYAVDESGNVHAATYFVYDENRCYYLMSGGDPNYRNSGATSLLVWEGIKHAAGRVNIFDFEGSMIEDIERFIRGFGAQSRVYYNVKKLNFILSFVEYMKPKIKKLIGYK</sequence>
<dbReference type="PANTHER" id="PTHR36174:SF1">
    <property type="entry name" value="LIPID II:GLYCINE GLYCYLTRANSFERASE"/>
    <property type="match status" value="1"/>
</dbReference>
<dbReference type="RefSeq" id="WP_253021100.1">
    <property type="nucleotide sequence ID" value="NZ_JAOSHN010000009.1"/>
</dbReference>
<dbReference type="SUPFAM" id="SSF55729">
    <property type="entry name" value="Acyl-CoA N-acyltransferases (Nat)"/>
    <property type="match status" value="1"/>
</dbReference>
<dbReference type="Proteomes" id="UP001065549">
    <property type="component" value="Unassembled WGS sequence"/>
</dbReference>
<evidence type="ECO:0000313" key="3">
    <source>
        <dbReference type="Proteomes" id="UP001065549"/>
    </source>
</evidence>
<evidence type="ECO:0000313" key="2">
    <source>
        <dbReference type="EMBL" id="MCU7380403.1"/>
    </source>
</evidence>
<comment type="caution">
    <text evidence="2">The sequence shown here is derived from an EMBL/GenBank/DDBJ whole genome shotgun (WGS) entry which is preliminary data.</text>
</comment>
<dbReference type="InterPro" id="IPR038740">
    <property type="entry name" value="BioF2-like_GNAT_dom"/>
</dbReference>
<gene>
    <name evidence="2" type="ORF">OBO34_19000</name>
</gene>
<evidence type="ECO:0000259" key="1">
    <source>
        <dbReference type="Pfam" id="PF13480"/>
    </source>
</evidence>
<dbReference type="InterPro" id="IPR050644">
    <property type="entry name" value="PG_Glycine_Bridge_Synth"/>
</dbReference>
<dbReference type="Gene3D" id="3.40.630.30">
    <property type="match status" value="1"/>
</dbReference>
<protein>
    <submittedName>
        <fullName evidence="2">GNAT family N-acetyltransferase</fullName>
    </submittedName>
</protein>
<keyword evidence="3" id="KW-1185">Reference proteome</keyword>
<feature type="domain" description="BioF2-like acetyltransferase" evidence="1">
    <location>
        <begin position="141"/>
        <end position="265"/>
    </location>
</feature>
<dbReference type="Pfam" id="PF13480">
    <property type="entry name" value="Acetyltransf_6"/>
    <property type="match status" value="1"/>
</dbReference>
<accession>A0A9J6QY18</accession>
<organism evidence="2 3">
    <name type="scientific">Hominibacterium faecale</name>
    <dbReference type="NCBI Taxonomy" id="2839743"/>
    <lineage>
        <taxon>Bacteria</taxon>
        <taxon>Bacillati</taxon>
        <taxon>Bacillota</taxon>
        <taxon>Clostridia</taxon>
        <taxon>Peptostreptococcales</taxon>
        <taxon>Anaerovoracaceae</taxon>
        <taxon>Hominibacterium</taxon>
    </lineage>
</organism>